<gene>
    <name evidence="1" type="ORF">RMQ66_11105</name>
</gene>
<geneLocation type="plasmid" evidence="1">
    <name>p82_LEO_65</name>
</geneLocation>
<name>A0AA96E0Y1_9BACT</name>
<sequence>MRYKITLKPLQPYLFGGDNTFGEIGDKENGTYLVTSRFFPQQSAILGMLKKELMIQNKLLTRKIKGEWVDKNNTQEANEFVGSEKFDLNKKELQNFGVIKNISSIFLQKDNKIIIKKVNLKKFPLKKVDDNYVLQNFDGKDDIFDNYESLDETLTFKAEEIFKPIEQTLNQKKASENSLFKKTSYLLEEGFTFGFFIECEYELRDSIVTLGADRSSFILKVEKSNETLDYKSKYLLLLGDSLITLPLNEHCDFAITSEISYKNLMGKKSSMSKSSDSKKNKQNNHFLKSDEIYLYEKGSVIINPSSKLIDNLNNKNLQQIGYNIYTIGENK</sequence>
<proteinExistence type="predicted"/>
<keyword evidence="1" id="KW-0614">Plasmid</keyword>
<dbReference type="EMBL" id="CP134843">
    <property type="protein sequence ID" value="WNL37347.1"/>
    <property type="molecule type" value="Genomic_DNA"/>
</dbReference>
<dbReference type="AlphaFoldDB" id="A0AA96E0Y1"/>
<reference evidence="1" key="1">
    <citation type="submission" date="2023-09" db="EMBL/GenBank/DDBJ databases">
        <title>Arcobacter tbilisiensis sp. nov. isolated from chicken meat in Tbilisi, Georgia.</title>
        <authorList>
            <person name="Matthias R."/>
            <person name="Zautner A.E."/>
        </authorList>
    </citation>
    <scope>NUCLEOTIDE SEQUENCE</scope>
    <source>
        <strain evidence="1">LEO 65</strain>
        <plasmid evidence="1">p82_LEO_65</plasmid>
    </source>
</reference>
<protein>
    <recommendedName>
        <fullName evidence="2">Type III-B CRISPR module-associated protein Cmr3</fullName>
    </recommendedName>
</protein>
<evidence type="ECO:0000313" key="1">
    <source>
        <dbReference type="EMBL" id="WNL37347.1"/>
    </source>
</evidence>
<accession>A0AA96E0Y1</accession>
<evidence type="ECO:0008006" key="2">
    <source>
        <dbReference type="Google" id="ProtNLM"/>
    </source>
</evidence>
<organism evidence="1">
    <name type="scientific">Arcobacter sp. AZ-2023</name>
    <dbReference type="NCBI Taxonomy" id="3074453"/>
    <lineage>
        <taxon>Bacteria</taxon>
        <taxon>Pseudomonadati</taxon>
        <taxon>Campylobacterota</taxon>
        <taxon>Epsilonproteobacteria</taxon>
        <taxon>Campylobacterales</taxon>
        <taxon>Arcobacteraceae</taxon>
        <taxon>Arcobacter</taxon>
    </lineage>
</organism>